<evidence type="ECO:0000256" key="2">
    <source>
        <dbReference type="ARBA" id="ARBA00010210"/>
    </source>
</evidence>
<evidence type="ECO:0000256" key="12">
    <source>
        <dbReference type="SAM" id="MobiDB-lite"/>
    </source>
</evidence>
<feature type="region of interest" description="Disordered" evidence="12">
    <location>
        <begin position="274"/>
        <end position="350"/>
    </location>
</feature>
<comment type="domain">
    <text evidence="11">The PHD-type zinc finger mediates the binding to H3K4me3.</text>
</comment>
<evidence type="ECO:0000256" key="4">
    <source>
        <dbReference type="ARBA" id="ARBA00022771"/>
    </source>
</evidence>
<dbReference type="InterPro" id="IPR019787">
    <property type="entry name" value="Znf_PHD-finger"/>
</dbReference>
<feature type="compositionally biased region" description="Polar residues" evidence="12">
    <location>
        <begin position="116"/>
        <end position="127"/>
    </location>
</feature>
<feature type="region of interest" description="Disordered" evidence="12">
    <location>
        <begin position="1"/>
        <end position="60"/>
    </location>
</feature>
<dbReference type="GO" id="GO:0000785">
    <property type="term" value="C:chromatin"/>
    <property type="evidence" value="ECO:0007669"/>
    <property type="project" value="UniProtKB-ARBA"/>
</dbReference>
<feature type="binding site" evidence="9">
    <location>
        <position position="439"/>
    </location>
    <ligand>
        <name>Zn(2+)</name>
        <dbReference type="ChEBI" id="CHEBI:29105"/>
        <label>2</label>
    </ligand>
</feature>
<dbReference type="CDD" id="cd16859">
    <property type="entry name" value="ING_ING4_5"/>
    <property type="match status" value="1"/>
</dbReference>
<evidence type="ECO:0000256" key="6">
    <source>
        <dbReference type="ARBA" id="ARBA00022853"/>
    </source>
</evidence>
<feature type="binding site" evidence="9">
    <location>
        <position position="418"/>
    </location>
    <ligand>
        <name>Zn(2+)</name>
        <dbReference type="ChEBI" id="CHEBI:29105"/>
        <label>1</label>
    </ligand>
</feature>
<feature type="compositionally biased region" description="Basic and acidic residues" evidence="12">
    <location>
        <begin position="46"/>
        <end position="60"/>
    </location>
</feature>
<accession>A0A4Y9YZR0</accession>
<feature type="binding site" evidence="9">
    <location>
        <position position="412"/>
    </location>
    <ligand>
        <name>Zn(2+)</name>
        <dbReference type="ChEBI" id="CHEBI:29105"/>
        <label>2</label>
    </ligand>
</feature>
<dbReference type="InterPro" id="IPR011011">
    <property type="entry name" value="Znf_FYVE_PHD"/>
</dbReference>
<evidence type="ECO:0000256" key="1">
    <source>
        <dbReference type="ARBA" id="ARBA00004123"/>
    </source>
</evidence>
<dbReference type="SUPFAM" id="SSF57903">
    <property type="entry name" value="FYVE/PHD zinc finger"/>
    <property type="match status" value="1"/>
</dbReference>
<dbReference type="SMART" id="SM00249">
    <property type="entry name" value="PHD"/>
    <property type="match status" value="1"/>
</dbReference>
<feature type="compositionally biased region" description="Basic residues" evidence="12">
    <location>
        <begin position="316"/>
        <end position="331"/>
    </location>
</feature>
<dbReference type="GO" id="GO:0005634">
    <property type="term" value="C:nucleus"/>
    <property type="evidence" value="ECO:0007669"/>
    <property type="project" value="UniProtKB-SubCell"/>
</dbReference>
<evidence type="ECO:0000256" key="5">
    <source>
        <dbReference type="ARBA" id="ARBA00022833"/>
    </source>
</evidence>
<dbReference type="PANTHER" id="PTHR10333:SF42">
    <property type="entry name" value="INHIBITOR OF GROWTH PROTEIN 5"/>
    <property type="match status" value="1"/>
</dbReference>
<dbReference type="InterPro" id="IPR013083">
    <property type="entry name" value="Znf_RING/FYVE/PHD"/>
</dbReference>
<keyword evidence="7 11" id="KW-0539">Nucleus</keyword>
<sequence length="450" mass="49911">MSVLTRKRRRSEAFQDDEEQQHEEQVEAEDQSEAEAQDDDAGSVAEKGDAPDERAKKEREVWDAFREEQYEVLEQLPLSLHRSFALMLELDQQVQDNEKKLVPTLREYISVRKTLASQSTAQDQNTAAAHASDEPAPMQEDQTSAQEALPENAQQQDTAPITRPQDSSSGPSSRQLLTKVANLSEEIVRASNEKVNVARFAYDLVDRYIRDLDRAIKEQETSLSLGLRPGTHPASIILPEVIPPTTTRTRIAQQPPPPPPEPIVAPEVPPVPRAVSEATSVNIQAEEDDEEEDEPTLGIESTESPERNGSRSILVRPRRRRTAKWSRKKKAVTPADTDQAETSTPEGTASLKLTVPPLSFITAQVGNKPGVAGDASELGALGDMPIDPNEPCYCYCNQVSFGVMVACDNDSCKREWFHLGCVGLKEPPPPKAKWYCRDCAEQMGKKKKGR</sequence>
<feature type="compositionally biased region" description="Acidic residues" evidence="12">
    <location>
        <begin position="285"/>
        <end position="295"/>
    </location>
</feature>
<dbReference type="Gene3D" id="6.10.140.1740">
    <property type="match status" value="1"/>
</dbReference>
<evidence type="ECO:0000256" key="9">
    <source>
        <dbReference type="PIRSR" id="PIRSR628651-51"/>
    </source>
</evidence>
<feature type="site" description="Histone H3K4me3 binding" evidence="8">
    <location>
        <position position="404"/>
    </location>
</feature>
<protein>
    <recommendedName>
        <fullName evidence="11">Chromatin modification-related protein</fullName>
    </recommendedName>
</protein>
<feature type="region of interest" description="Disordered" evidence="12">
    <location>
        <begin position="116"/>
        <end position="176"/>
    </location>
</feature>
<evidence type="ECO:0000256" key="7">
    <source>
        <dbReference type="ARBA" id="ARBA00023242"/>
    </source>
</evidence>
<dbReference type="PROSITE" id="PS50016">
    <property type="entry name" value="ZF_PHD_2"/>
    <property type="match status" value="1"/>
</dbReference>
<dbReference type="InterPro" id="IPR024610">
    <property type="entry name" value="ING_N_histone-binding"/>
</dbReference>
<dbReference type="PANTHER" id="PTHR10333">
    <property type="entry name" value="INHIBITOR OF GROWTH PROTEIN"/>
    <property type="match status" value="1"/>
</dbReference>
<keyword evidence="3 9" id="KW-0479">Metal-binding</keyword>
<feature type="compositionally biased region" description="Acidic residues" evidence="12">
    <location>
        <begin position="14"/>
        <end position="41"/>
    </location>
</feature>
<dbReference type="EMBL" id="SEKV01000038">
    <property type="protein sequence ID" value="TFY68066.1"/>
    <property type="molecule type" value="Genomic_DNA"/>
</dbReference>
<feature type="site" description="Histone H3K4me3 binding" evidence="8">
    <location>
        <position position="393"/>
    </location>
</feature>
<dbReference type="SMART" id="SM01408">
    <property type="entry name" value="ING"/>
    <property type="match status" value="1"/>
</dbReference>
<feature type="domain" description="PHD-type" evidence="13">
    <location>
        <begin position="391"/>
        <end position="442"/>
    </location>
</feature>
<evidence type="ECO:0000259" key="13">
    <source>
        <dbReference type="PROSITE" id="PS50016"/>
    </source>
</evidence>
<evidence type="ECO:0000313" key="15">
    <source>
        <dbReference type="Proteomes" id="UP000298390"/>
    </source>
</evidence>
<feature type="binding site" evidence="9">
    <location>
        <position position="436"/>
    </location>
    <ligand>
        <name>Zn(2+)</name>
        <dbReference type="ChEBI" id="CHEBI:29105"/>
        <label>2</label>
    </ligand>
</feature>
<feature type="binding site" evidence="9">
    <location>
        <position position="394"/>
    </location>
    <ligand>
        <name>Zn(2+)</name>
        <dbReference type="ChEBI" id="CHEBI:29105"/>
        <label>1</label>
    </ligand>
</feature>
<feature type="binding site" evidence="9">
    <location>
        <position position="396"/>
    </location>
    <ligand>
        <name>Zn(2+)</name>
        <dbReference type="ChEBI" id="CHEBI:29105"/>
        <label>1</label>
    </ligand>
</feature>
<dbReference type="AlphaFoldDB" id="A0A4Y9YZR0"/>
<dbReference type="InterPro" id="IPR028651">
    <property type="entry name" value="ING_fam"/>
</dbReference>
<dbReference type="Proteomes" id="UP000298390">
    <property type="component" value="Unassembled WGS sequence"/>
</dbReference>
<comment type="similarity">
    <text evidence="2 11">Belongs to the ING family.</text>
</comment>
<keyword evidence="5 9" id="KW-0862">Zinc</keyword>
<proteinExistence type="inferred from homology"/>
<evidence type="ECO:0000313" key="14">
    <source>
        <dbReference type="EMBL" id="TFY68066.1"/>
    </source>
</evidence>
<dbReference type="Pfam" id="PF12998">
    <property type="entry name" value="ING"/>
    <property type="match status" value="2"/>
</dbReference>
<feature type="site" description="Histone H3K4me3 binding" evidence="8">
    <location>
        <position position="408"/>
    </location>
</feature>
<dbReference type="STRING" id="34475.A0A4Y9YZR0"/>
<evidence type="ECO:0000256" key="11">
    <source>
        <dbReference type="RuleBase" id="RU361213"/>
    </source>
</evidence>
<feature type="site" description="Histone H3K4me3 binding" evidence="8">
    <location>
        <position position="416"/>
    </location>
</feature>
<organism evidence="14 15">
    <name type="scientific">Rhodofomes roseus</name>
    <dbReference type="NCBI Taxonomy" id="34475"/>
    <lineage>
        <taxon>Eukaryota</taxon>
        <taxon>Fungi</taxon>
        <taxon>Dikarya</taxon>
        <taxon>Basidiomycota</taxon>
        <taxon>Agaricomycotina</taxon>
        <taxon>Agaricomycetes</taxon>
        <taxon>Polyporales</taxon>
        <taxon>Rhodofomes</taxon>
    </lineage>
</organism>
<comment type="subunit">
    <text evidence="11">Component of an histone acetyltransferase complex. Interacts with H3K4me3 and to a lesser extent with H3K4me2.</text>
</comment>
<reference evidence="14 15" key="1">
    <citation type="submission" date="2019-01" db="EMBL/GenBank/DDBJ databases">
        <title>Genome sequencing of the rare red list fungi Fomitopsis rosea.</title>
        <authorList>
            <person name="Buettner E."/>
            <person name="Kellner H."/>
        </authorList>
    </citation>
    <scope>NUCLEOTIDE SEQUENCE [LARGE SCALE GENOMIC DNA]</scope>
    <source>
        <strain evidence="14 15">DSM 105464</strain>
    </source>
</reference>
<gene>
    <name evidence="14" type="ORF">EVJ58_g1223</name>
</gene>
<comment type="subcellular location">
    <subcellularLocation>
        <location evidence="1 11">Nucleus</location>
    </subcellularLocation>
</comment>
<feature type="binding site" evidence="9">
    <location>
        <position position="421"/>
    </location>
    <ligand>
        <name>Zn(2+)</name>
        <dbReference type="ChEBI" id="CHEBI:29105"/>
        <label>1</label>
    </ligand>
</feature>
<feature type="compositionally biased region" description="Basic residues" evidence="12">
    <location>
        <begin position="1"/>
        <end position="10"/>
    </location>
</feature>
<name>A0A4Y9YZR0_9APHY</name>
<comment type="function">
    <text evidence="11">Component of an histone acetyltransferase complex.</text>
</comment>
<evidence type="ECO:0000256" key="3">
    <source>
        <dbReference type="ARBA" id="ARBA00022723"/>
    </source>
</evidence>
<keyword evidence="6 11" id="KW-0156">Chromatin regulator</keyword>
<dbReference type="InterPro" id="IPR001965">
    <property type="entry name" value="Znf_PHD"/>
</dbReference>
<dbReference type="Gene3D" id="3.30.40.10">
    <property type="entry name" value="Zinc/RING finger domain, C3HC4 (zinc finger)"/>
    <property type="match status" value="1"/>
</dbReference>
<feature type="compositionally biased region" description="Polar residues" evidence="12">
    <location>
        <begin position="140"/>
        <end position="176"/>
    </location>
</feature>
<dbReference type="CDD" id="cd15587">
    <property type="entry name" value="PHD_Yng1p_like"/>
    <property type="match status" value="1"/>
</dbReference>
<dbReference type="GO" id="GO:0006355">
    <property type="term" value="P:regulation of DNA-templated transcription"/>
    <property type="evidence" value="ECO:0007669"/>
    <property type="project" value="TreeGrafter"/>
</dbReference>
<evidence type="ECO:0000256" key="8">
    <source>
        <dbReference type="PIRSR" id="PIRSR628651-50"/>
    </source>
</evidence>
<comment type="caution">
    <text evidence="14">The sequence shown here is derived from an EMBL/GenBank/DDBJ whole genome shotgun (WGS) entry which is preliminary data.</text>
</comment>
<keyword evidence="4 10" id="KW-0863">Zinc-finger</keyword>
<dbReference type="GO" id="GO:0008270">
    <property type="term" value="F:zinc ion binding"/>
    <property type="evidence" value="ECO:0007669"/>
    <property type="project" value="UniProtKB-KW"/>
</dbReference>
<feature type="binding site" evidence="9">
    <location>
        <position position="407"/>
    </location>
    <ligand>
        <name>Zn(2+)</name>
        <dbReference type="ChEBI" id="CHEBI:29105"/>
        <label>2</label>
    </ligand>
</feature>
<evidence type="ECO:0000256" key="10">
    <source>
        <dbReference type="PROSITE-ProRule" id="PRU00146"/>
    </source>
</evidence>
<dbReference type="GO" id="GO:0006325">
    <property type="term" value="P:chromatin organization"/>
    <property type="evidence" value="ECO:0007669"/>
    <property type="project" value="UniProtKB-KW"/>
</dbReference>